<comment type="caution">
    <text evidence="2">The sequence shown here is derived from an EMBL/GenBank/DDBJ whole genome shotgun (WGS) entry which is preliminary data.</text>
</comment>
<organism evidence="2 3">
    <name type="scientific">Microbacterium fluvii</name>
    <dbReference type="NCBI Taxonomy" id="415215"/>
    <lineage>
        <taxon>Bacteria</taxon>
        <taxon>Bacillati</taxon>
        <taxon>Actinomycetota</taxon>
        <taxon>Actinomycetes</taxon>
        <taxon>Micrococcales</taxon>
        <taxon>Microbacteriaceae</taxon>
        <taxon>Microbacterium</taxon>
    </lineage>
</organism>
<dbReference type="Proteomes" id="UP001596507">
    <property type="component" value="Unassembled WGS sequence"/>
</dbReference>
<sequence length="129" mass="13706">MISGVRFLDDFPIPDDVVQVPGFGEPTGIFAGMGVFMAIFIVIFIGVVVFGIVVAVRKYTVLKNAGIDPLAADAAIAAKLVNSEALRPQAPAPAERTVEERLAELDDLVARGVISADERRDARARILGS</sequence>
<dbReference type="RefSeq" id="WP_262873515.1">
    <property type="nucleotide sequence ID" value="NZ_BAABKW010000002.1"/>
</dbReference>
<dbReference type="EMBL" id="JBHTBE010000001">
    <property type="protein sequence ID" value="MFC7268627.1"/>
    <property type="molecule type" value="Genomic_DNA"/>
</dbReference>
<evidence type="ECO:0000313" key="2">
    <source>
        <dbReference type="EMBL" id="MFC7268627.1"/>
    </source>
</evidence>
<keyword evidence="3" id="KW-1185">Reference proteome</keyword>
<feature type="transmembrane region" description="Helical" evidence="1">
    <location>
        <begin position="29"/>
        <end position="56"/>
    </location>
</feature>
<evidence type="ECO:0000313" key="3">
    <source>
        <dbReference type="Proteomes" id="UP001596507"/>
    </source>
</evidence>
<gene>
    <name evidence="2" type="ORF">ACFQRL_06630</name>
</gene>
<keyword evidence="1" id="KW-1133">Transmembrane helix</keyword>
<protein>
    <submittedName>
        <fullName evidence="2">SHOCT domain-containing protein</fullName>
    </submittedName>
</protein>
<name>A0ABW2HDV7_9MICO</name>
<reference evidence="3" key="1">
    <citation type="journal article" date="2019" name="Int. J. Syst. Evol. Microbiol.">
        <title>The Global Catalogue of Microorganisms (GCM) 10K type strain sequencing project: providing services to taxonomists for standard genome sequencing and annotation.</title>
        <authorList>
            <consortium name="The Broad Institute Genomics Platform"/>
            <consortium name="The Broad Institute Genome Sequencing Center for Infectious Disease"/>
            <person name="Wu L."/>
            <person name="Ma J."/>
        </authorList>
    </citation>
    <scope>NUCLEOTIDE SEQUENCE [LARGE SCALE GENOMIC DNA]</scope>
    <source>
        <strain evidence="3">CGMCC 1.15772</strain>
    </source>
</reference>
<accession>A0ABW2HDV7</accession>
<keyword evidence="1" id="KW-0472">Membrane</keyword>
<proteinExistence type="predicted"/>
<keyword evidence="1" id="KW-0812">Transmembrane</keyword>
<evidence type="ECO:0000256" key="1">
    <source>
        <dbReference type="SAM" id="Phobius"/>
    </source>
</evidence>